<evidence type="ECO:0000313" key="1">
    <source>
        <dbReference type="EMBL" id="KAK9228345.1"/>
    </source>
</evidence>
<accession>A0AAP0QZL4</accession>
<gene>
    <name evidence="1" type="ORF">WN944_021295</name>
</gene>
<protein>
    <submittedName>
        <fullName evidence="1">Uncharacterized protein</fullName>
    </submittedName>
</protein>
<keyword evidence="2" id="KW-1185">Reference proteome</keyword>
<reference evidence="1 2" key="1">
    <citation type="submission" date="2024-05" db="EMBL/GenBank/DDBJ databases">
        <title>Haplotype-resolved chromosome-level genome assembly of Huyou (Citrus changshanensis).</title>
        <authorList>
            <person name="Miao C."/>
            <person name="Chen W."/>
            <person name="Wu Y."/>
            <person name="Wang L."/>
            <person name="Zhao S."/>
            <person name="Grierson D."/>
            <person name="Xu C."/>
            <person name="Chen K."/>
        </authorList>
    </citation>
    <scope>NUCLEOTIDE SEQUENCE [LARGE SCALE GENOMIC DNA]</scope>
    <source>
        <strain evidence="1">01-14</strain>
        <tissue evidence="1">Leaf</tissue>
    </source>
</reference>
<dbReference type="EMBL" id="JBCGBO010000001">
    <property type="protein sequence ID" value="KAK9228345.1"/>
    <property type="molecule type" value="Genomic_DNA"/>
</dbReference>
<comment type="caution">
    <text evidence="1">The sequence shown here is derived from an EMBL/GenBank/DDBJ whole genome shotgun (WGS) entry which is preliminary data.</text>
</comment>
<name>A0AAP0QZL4_9ROSI</name>
<evidence type="ECO:0000313" key="2">
    <source>
        <dbReference type="Proteomes" id="UP001428341"/>
    </source>
</evidence>
<proteinExistence type="predicted"/>
<dbReference type="Proteomes" id="UP001428341">
    <property type="component" value="Unassembled WGS sequence"/>
</dbReference>
<sequence length="115" mass="12799">MEKPANSLHCLLDIVPAFHPLQSYLTILKVDGKEENSNGKLCRKHGKVAGITGFLGTEGFDVSDKSWLKWIMRTGHLRRWKEMIRGVGSCWTSLAAAATLDDAVVYKTRAISLLK</sequence>
<organism evidence="1 2">
    <name type="scientific">Citrus x changshan-huyou</name>
    <dbReference type="NCBI Taxonomy" id="2935761"/>
    <lineage>
        <taxon>Eukaryota</taxon>
        <taxon>Viridiplantae</taxon>
        <taxon>Streptophyta</taxon>
        <taxon>Embryophyta</taxon>
        <taxon>Tracheophyta</taxon>
        <taxon>Spermatophyta</taxon>
        <taxon>Magnoliopsida</taxon>
        <taxon>eudicotyledons</taxon>
        <taxon>Gunneridae</taxon>
        <taxon>Pentapetalae</taxon>
        <taxon>rosids</taxon>
        <taxon>malvids</taxon>
        <taxon>Sapindales</taxon>
        <taxon>Rutaceae</taxon>
        <taxon>Aurantioideae</taxon>
        <taxon>Citrus</taxon>
    </lineage>
</organism>
<dbReference type="AlphaFoldDB" id="A0AAP0QZL4"/>